<reference evidence="1 2" key="1">
    <citation type="submission" date="2020-12" db="EMBL/GenBank/DDBJ databases">
        <title>Genome public.</title>
        <authorList>
            <person name="Sun Q."/>
        </authorList>
    </citation>
    <scope>NUCLEOTIDE SEQUENCE [LARGE SCALE GENOMIC DNA]</scope>
    <source>
        <strain evidence="1 2">CCM 8864</strain>
    </source>
</reference>
<protein>
    <recommendedName>
        <fullName evidence="3">Phage major capsid protein</fullName>
    </recommendedName>
</protein>
<dbReference type="Pfam" id="PF25209">
    <property type="entry name" value="Phage_capsid_4"/>
    <property type="match status" value="1"/>
</dbReference>
<accession>A0ABS0VTD9</accession>
<organism evidence="1 2">
    <name type="scientific">Corynebacterium marambiense</name>
    <dbReference type="NCBI Taxonomy" id="2765364"/>
    <lineage>
        <taxon>Bacteria</taxon>
        <taxon>Bacillati</taxon>
        <taxon>Actinomycetota</taxon>
        <taxon>Actinomycetes</taxon>
        <taxon>Mycobacteriales</taxon>
        <taxon>Corynebacteriaceae</taxon>
        <taxon>Corynebacterium</taxon>
    </lineage>
</organism>
<dbReference type="InterPro" id="IPR049995">
    <property type="entry name" value="Capsid_mycobact-type"/>
</dbReference>
<gene>
    <name evidence="1" type="ORF">JDV76_03510</name>
</gene>
<dbReference type="RefSeq" id="WP_198735502.1">
    <property type="nucleotide sequence ID" value="NZ_JAEIOT010000005.1"/>
</dbReference>
<proteinExistence type="predicted"/>
<name>A0ABS0VTD9_9CORY</name>
<evidence type="ECO:0000313" key="1">
    <source>
        <dbReference type="EMBL" id="MBI9000038.1"/>
    </source>
</evidence>
<dbReference type="NCBIfam" id="NF042926">
    <property type="entry name" value="capsid_Caudo_1"/>
    <property type="match status" value="1"/>
</dbReference>
<keyword evidence="2" id="KW-1185">Reference proteome</keyword>
<comment type="caution">
    <text evidence="1">The sequence shown here is derived from an EMBL/GenBank/DDBJ whole genome shotgun (WGS) entry which is preliminary data.</text>
</comment>
<evidence type="ECO:0000313" key="2">
    <source>
        <dbReference type="Proteomes" id="UP000625574"/>
    </source>
</evidence>
<evidence type="ECO:0008006" key="3">
    <source>
        <dbReference type="Google" id="ProtNLM"/>
    </source>
</evidence>
<dbReference type="Proteomes" id="UP000625574">
    <property type="component" value="Unassembled WGS sequence"/>
</dbReference>
<sequence length="299" mass="32505">MPLYPGNTDLASNGSITVDQALNHPTVITERINELVGPELLADTVFSSIGAPVTGGAVIYSPVTEKHLFTTNDVEDRNPGDEYPHVYFDRPGQELARVQDFGGKFDVTDEARRRNQSIDFDVQVTALANTILRKLDTRVIETLEAGLKALDDNGEVAANDWSALVFDGPTEGLTPTGKRPTADFAMAQLAADLDGLNTTYSMLILNPRQRANLVAAYGPDLSRVLESAGLTMRTSLAVASGTGYLVDPGQVGFIDYEQNLTTETWDDREHRKTWVQSYCMPVMGVTSPRAIRKLTGLAG</sequence>
<dbReference type="EMBL" id="JAEIOT010000005">
    <property type="protein sequence ID" value="MBI9000038.1"/>
    <property type="molecule type" value="Genomic_DNA"/>
</dbReference>